<dbReference type="SUPFAM" id="SSF57889">
    <property type="entry name" value="Cysteine-rich domain"/>
    <property type="match status" value="1"/>
</dbReference>
<dbReference type="EMBL" id="PSQE01000007">
    <property type="protein sequence ID" value="RHN47973.1"/>
    <property type="molecule type" value="Genomic_DNA"/>
</dbReference>
<dbReference type="EMBL" id="CM001223">
    <property type="protein sequence ID" value="AES81489.1"/>
    <property type="molecule type" value="Genomic_DNA"/>
</dbReference>
<dbReference type="Proteomes" id="UP000002051">
    <property type="component" value="Unassembled WGS sequence"/>
</dbReference>
<dbReference type="eggNOG" id="ENOG502RYES">
    <property type="taxonomic scope" value="Eukaryota"/>
</dbReference>
<dbReference type="STRING" id="3880.G7KVE7"/>
<dbReference type="InterPro" id="IPR004146">
    <property type="entry name" value="DC1"/>
</dbReference>
<keyword evidence="6" id="KW-1185">Reference proteome</keyword>
<dbReference type="HOGENOM" id="CLU_056260_0_0_1"/>
<dbReference type="KEGG" id="mtr:11446462"/>
<feature type="domain" description="DC1" evidence="2">
    <location>
        <begin position="134"/>
        <end position="180"/>
    </location>
</feature>
<dbReference type="PaxDb" id="3880-AES81489"/>
<dbReference type="EnsemblPlants" id="AES81489">
    <property type="protein sequence ID" value="AES81489"/>
    <property type="gene ID" value="MTR_7g093330"/>
</dbReference>
<gene>
    <name evidence="5" type="primary">11446462</name>
    <name evidence="3" type="ordered locus">MTR_7g093330</name>
    <name evidence="4" type="ORF">MtrunA17_Chr7g0258771</name>
</gene>
<dbReference type="OrthoDB" id="1483207at2759"/>
<proteinExistence type="predicted"/>
<accession>G7KVE7</accession>
<reference evidence="7" key="4">
    <citation type="journal article" date="2018" name="Nat. Plants">
        <title>Whole-genome landscape of Medicago truncatula symbiotic genes.</title>
        <authorList>
            <person name="Pecrix Y."/>
            <person name="Staton S.E."/>
            <person name="Sallet E."/>
            <person name="Lelandais-Briere C."/>
            <person name="Moreau S."/>
            <person name="Carrere S."/>
            <person name="Blein T."/>
            <person name="Jardinaud M.F."/>
            <person name="Latrasse D."/>
            <person name="Zouine M."/>
            <person name="Zahm M."/>
            <person name="Kreplak J."/>
            <person name="Mayjonade B."/>
            <person name="Satge C."/>
            <person name="Perez M."/>
            <person name="Cauet S."/>
            <person name="Marande W."/>
            <person name="Chantry-Darmon C."/>
            <person name="Lopez-Roques C."/>
            <person name="Bouchez O."/>
            <person name="Berard A."/>
            <person name="Debelle F."/>
            <person name="Munos S."/>
            <person name="Bendahmane A."/>
            <person name="Berges H."/>
            <person name="Niebel A."/>
            <person name="Buitink J."/>
            <person name="Frugier F."/>
            <person name="Benhamed M."/>
            <person name="Crespi M."/>
            <person name="Gouzy J."/>
            <person name="Gamas P."/>
        </authorList>
    </citation>
    <scope>NUCLEOTIDE SEQUENCE [LARGE SCALE GENOMIC DNA]</scope>
    <source>
        <strain evidence="7">cv. Jemalong A17</strain>
    </source>
</reference>
<evidence type="ECO:0000313" key="7">
    <source>
        <dbReference type="Proteomes" id="UP000265566"/>
    </source>
</evidence>
<dbReference type="PANTHER" id="PTHR46288">
    <property type="entry name" value="PHORBOL-ESTER/DAG-TYPE DOMAIN-CONTAINING PROTEIN"/>
    <property type="match status" value="1"/>
</dbReference>
<reference evidence="5" key="3">
    <citation type="submission" date="2015-04" db="UniProtKB">
        <authorList>
            <consortium name="EnsemblPlants"/>
        </authorList>
    </citation>
    <scope>IDENTIFICATION</scope>
    <source>
        <strain evidence="5">cv. Jemalong A17</strain>
    </source>
</reference>
<name>G7KVE7_MEDTR</name>
<evidence type="ECO:0000313" key="4">
    <source>
        <dbReference type="EMBL" id="RHN47973.1"/>
    </source>
</evidence>
<dbReference type="AlphaFoldDB" id="G7KVE7"/>
<dbReference type="Pfam" id="PF03107">
    <property type="entry name" value="C1_2"/>
    <property type="match status" value="2"/>
</dbReference>
<evidence type="ECO:0000256" key="1">
    <source>
        <dbReference type="ARBA" id="ARBA00022737"/>
    </source>
</evidence>
<evidence type="ECO:0000313" key="6">
    <source>
        <dbReference type="Proteomes" id="UP000002051"/>
    </source>
</evidence>
<reference evidence="4" key="5">
    <citation type="journal article" date="2018" name="Nat. Plants">
        <title>Whole-genome landscape of Medicago truncatula symbiotic genes.</title>
        <authorList>
            <person name="Pecrix Y."/>
            <person name="Gamas P."/>
            <person name="Carrere S."/>
        </authorList>
    </citation>
    <scope>NUCLEOTIDE SEQUENCE</scope>
    <source>
        <tissue evidence="4">Leaves</tissue>
    </source>
</reference>
<dbReference type="Gramene" id="rna42636">
    <property type="protein sequence ID" value="RHN47973.1"/>
    <property type="gene ID" value="gene42636"/>
</dbReference>
<evidence type="ECO:0000313" key="3">
    <source>
        <dbReference type="EMBL" id="AES81489.1"/>
    </source>
</evidence>
<feature type="domain" description="DC1" evidence="2">
    <location>
        <begin position="73"/>
        <end position="124"/>
    </location>
</feature>
<dbReference type="OMA" id="VCYNMPR"/>
<reference evidence="3 6" key="2">
    <citation type="journal article" date="2014" name="BMC Genomics">
        <title>An improved genome release (version Mt4.0) for the model legume Medicago truncatula.</title>
        <authorList>
            <person name="Tang H."/>
            <person name="Krishnakumar V."/>
            <person name="Bidwell S."/>
            <person name="Rosen B."/>
            <person name="Chan A."/>
            <person name="Zhou S."/>
            <person name="Gentzbittel L."/>
            <person name="Childs K.L."/>
            <person name="Yandell M."/>
            <person name="Gundlach H."/>
            <person name="Mayer K.F."/>
            <person name="Schwartz D.C."/>
            <person name="Town C.D."/>
        </authorList>
    </citation>
    <scope>GENOME REANNOTATION</scope>
    <source>
        <strain evidence="5 6">cv. Jemalong A17</strain>
    </source>
</reference>
<dbReference type="InterPro" id="IPR046349">
    <property type="entry name" value="C1-like_sf"/>
</dbReference>
<keyword evidence="1" id="KW-0677">Repeat</keyword>
<sequence length="408" mass="46578">MELSTQKESLVSHFSHPHLLERTTTPSTTNIKCFGCNLRITHEHDEDYYYMCKTCPFYLHNVCYKTPLITNHPSHPNHDLFLLAIPSSSHATKTTFNCMACKKQCIGFCYHCAECNIFFDSLCITLPLSISVTHHPHKIKLEFSPPYDFFCDLCNNNKPSYKGWLYRCNICEFDIHIACAVKNIEPHLLREKGCDYNYKMMNLVAQKIGGGIRIDSAVSGWNKKLFSPLKKHSSSNGKTMILELELQETEHVSSEILEGITPLRDKMTPLSDDTSPPPSSHQFSDSYFSIDLNKSYSTNHDLRSHIRKEVNSDYINRSVVSSNSGQGEEEEERIGVVNYWLKNHPHKDKANAAFFKGGSDFEESRTNVVVKNSKERSAKWHVKDQTTSTVESEKANSSGWRKLLTCCL</sequence>
<reference evidence="3 6" key="1">
    <citation type="journal article" date="2011" name="Nature">
        <title>The Medicago genome provides insight into the evolution of rhizobial symbioses.</title>
        <authorList>
            <person name="Young N.D."/>
            <person name="Debelle F."/>
            <person name="Oldroyd G.E."/>
            <person name="Geurts R."/>
            <person name="Cannon S.B."/>
            <person name="Udvardi M.K."/>
            <person name="Benedito V.A."/>
            <person name="Mayer K.F."/>
            <person name="Gouzy J."/>
            <person name="Schoof H."/>
            <person name="Van de Peer Y."/>
            <person name="Proost S."/>
            <person name="Cook D.R."/>
            <person name="Meyers B.C."/>
            <person name="Spannagl M."/>
            <person name="Cheung F."/>
            <person name="De Mita S."/>
            <person name="Krishnakumar V."/>
            <person name="Gundlach H."/>
            <person name="Zhou S."/>
            <person name="Mudge J."/>
            <person name="Bharti A.K."/>
            <person name="Murray J.D."/>
            <person name="Naoumkina M.A."/>
            <person name="Rosen B."/>
            <person name="Silverstein K.A."/>
            <person name="Tang H."/>
            <person name="Rombauts S."/>
            <person name="Zhao P.X."/>
            <person name="Zhou P."/>
            <person name="Barbe V."/>
            <person name="Bardou P."/>
            <person name="Bechner M."/>
            <person name="Bellec A."/>
            <person name="Berger A."/>
            <person name="Berges H."/>
            <person name="Bidwell S."/>
            <person name="Bisseling T."/>
            <person name="Choisne N."/>
            <person name="Couloux A."/>
            <person name="Denny R."/>
            <person name="Deshpande S."/>
            <person name="Dai X."/>
            <person name="Doyle J.J."/>
            <person name="Dudez A.M."/>
            <person name="Farmer A.D."/>
            <person name="Fouteau S."/>
            <person name="Franken C."/>
            <person name="Gibelin C."/>
            <person name="Gish J."/>
            <person name="Goldstein S."/>
            <person name="Gonzalez A.J."/>
            <person name="Green P.J."/>
            <person name="Hallab A."/>
            <person name="Hartog M."/>
            <person name="Hua A."/>
            <person name="Humphray S.J."/>
            <person name="Jeong D.H."/>
            <person name="Jing Y."/>
            <person name="Jocker A."/>
            <person name="Kenton S.M."/>
            <person name="Kim D.J."/>
            <person name="Klee K."/>
            <person name="Lai H."/>
            <person name="Lang C."/>
            <person name="Lin S."/>
            <person name="Macmil S.L."/>
            <person name="Magdelenat G."/>
            <person name="Matthews L."/>
            <person name="McCorrison J."/>
            <person name="Monaghan E.L."/>
            <person name="Mun J.H."/>
            <person name="Najar F.Z."/>
            <person name="Nicholson C."/>
            <person name="Noirot C."/>
            <person name="O'Bleness M."/>
            <person name="Paule C.R."/>
            <person name="Poulain J."/>
            <person name="Prion F."/>
            <person name="Qin B."/>
            <person name="Qu C."/>
            <person name="Retzel E.F."/>
            <person name="Riddle C."/>
            <person name="Sallet E."/>
            <person name="Samain S."/>
            <person name="Samson N."/>
            <person name="Sanders I."/>
            <person name="Saurat O."/>
            <person name="Scarpelli C."/>
            <person name="Schiex T."/>
            <person name="Segurens B."/>
            <person name="Severin A.J."/>
            <person name="Sherrier D.J."/>
            <person name="Shi R."/>
            <person name="Sims S."/>
            <person name="Singer S.R."/>
            <person name="Sinharoy S."/>
            <person name="Sterck L."/>
            <person name="Viollet A."/>
            <person name="Wang B.B."/>
            <person name="Wang K."/>
            <person name="Wang M."/>
            <person name="Wang X."/>
            <person name="Warfsmann J."/>
            <person name="Weissenbach J."/>
            <person name="White D.D."/>
            <person name="White J.D."/>
            <person name="Wiley G.B."/>
            <person name="Wincker P."/>
            <person name="Xing Y."/>
            <person name="Yang L."/>
            <person name="Yao Z."/>
            <person name="Ying F."/>
            <person name="Zhai J."/>
            <person name="Zhou L."/>
            <person name="Zuber A."/>
            <person name="Denarie J."/>
            <person name="Dixon R.A."/>
            <person name="May G.D."/>
            <person name="Schwartz D.C."/>
            <person name="Rogers J."/>
            <person name="Quetier F."/>
            <person name="Town C.D."/>
            <person name="Roe B.A."/>
        </authorList>
    </citation>
    <scope>NUCLEOTIDE SEQUENCE [LARGE SCALE GENOMIC DNA]</scope>
    <source>
        <strain evidence="3">A17</strain>
        <strain evidence="5 6">cv. Jemalong A17</strain>
    </source>
</reference>
<evidence type="ECO:0000259" key="2">
    <source>
        <dbReference type="Pfam" id="PF03107"/>
    </source>
</evidence>
<evidence type="ECO:0000313" key="5">
    <source>
        <dbReference type="EnsemblPlants" id="AES81489"/>
    </source>
</evidence>
<dbReference type="PANTHER" id="PTHR46288:SF17">
    <property type="entry name" value="CYSTEINE_HISTIDINE-RICH C1 DOMAIN PROTEIN"/>
    <property type="match status" value="1"/>
</dbReference>
<organism evidence="3 6">
    <name type="scientific">Medicago truncatula</name>
    <name type="common">Barrel medic</name>
    <name type="synonym">Medicago tribuloides</name>
    <dbReference type="NCBI Taxonomy" id="3880"/>
    <lineage>
        <taxon>Eukaryota</taxon>
        <taxon>Viridiplantae</taxon>
        <taxon>Streptophyta</taxon>
        <taxon>Embryophyta</taxon>
        <taxon>Tracheophyta</taxon>
        <taxon>Spermatophyta</taxon>
        <taxon>Magnoliopsida</taxon>
        <taxon>eudicotyledons</taxon>
        <taxon>Gunneridae</taxon>
        <taxon>Pentapetalae</taxon>
        <taxon>rosids</taxon>
        <taxon>fabids</taxon>
        <taxon>Fabales</taxon>
        <taxon>Fabaceae</taxon>
        <taxon>Papilionoideae</taxon>
        <taxon>50 kb inversion clade</taxon>
        <taxon>NPAAA clade</taxon>
        <taxon>Hologalegina</taxon>
        <taxon>IRL clade</taxon>
        <taxon>Trifolieae</taxon>
        <taxon>Medicago</taxon>
    </lineage>
</organism>
<dbReference type="Proteomes" id="UP000265566">
    <property type="component" value="Chromosome 7"/>
</dbReference>
<protein>
    <submittedName>
        <fullName evidence="3">Cysteine/histidine-rich C1 domain protein</fullName>
    </submittedName>
</protein>